<reference evidence="2" key="2">
    <citation type="submission" date="2023-06" db="EMBL/GenBank/DDBJ databases">
        <title>Itaconate inhibition of nontuberculous mycobacteria.</title>
        <authorList>
            <person name="Spilker T."/>
        </authorList>
    </citation>
    <scope>NUCLEOTIDE SEQUENCE [LARGE SCALE GENOMIC DNA]</scope>
    <source>
        <strain evidence="2">FLAC1071</strain>
    </source>
</reference>
<evidence type="ECO:0008006" key="3">
    <source>
        <dbReference type="Google" id="ProtNLM"/>
    </source>
</evidence>
<accession>A0ABT7PA33</accession>
<sequence>MTLLEGVVPDLSQLGPVNAIAHFAVESVLRVEVSLPSAEAAFHASLIRTDCRYFDDDPTPDVDEHVVCEHDFSTALPAVFGAVDEWLFQGHKLRVLAHTWTPCESGPDVGVALLLEARAVPVQPLPGPLVDTLCL</sequence>
<dbReference type="EMBL" id="JASZZX010000064">
    <property type="protein sequence ID" value="MDM3930154.1"/>
    <property type="molecule type" value="Genomic_DNA"/>
</dbReference>
<evidence type="ECO:0000313" key="1">
    <source>
        <dbReference type="EMBL" id="MDM3930154.1"/>
    </source>
</evidence>
<evidence type="ECO:0000313" key="2">
    <source>
        <dbReference type="Proteomes" id="UP001529272"/>
    </source>
</evidence>
<dbReference type="RefSeq" id="WP_069954086.1">
    <property type="nucleotide sequence ID" value="NZ_CP012886.2"/>
</dbReference>
<name>A0ABT7PA33_MYCIT</name>
<protein>
    <recommendedName>
        <fullName evidence="3">Dihydroneopterin aldolase</fullName>
    </recommendedName>
</protein>
<gene>
    <name evidence="1" type="ORF">QRB35_29875</name>
</gene>
<keyword evidence="2" id="KW-1185">Reference proteome</keyword>
<organism evidence="1 2">
    <name type="scientific">Mycobacterium intracellulare subsp. chimaera</name>
    <dbReference type="NCBI Taxonomy" id="222805"/>
    <lineage>
        <taxon>Bacteria</taxon>
        <taxon>Bacillati</taxon>
        <taxon>Actinomycetota</taxon>
        <taxon>Actinomycetes</taxon>
        <taxon>Mycobacteriales</taxon>
        <taxon>Mycobacteriaceae</taxon>
        <taxon>Mycobacterium</taxon>
        <taxon>Mycobacterium avium complex (MAC)</taxon>
    </lineage>
</organism>
<reference evidence="1 2" key="1">
    <citation type="submission" date="2023-06" db="EMBL/GenBank/DDBJ databases">
        <title>Itaconate inhibition of nontuberculous mycobacteria.</title>
        <authorList>
            <person name="Breen P."/>
            <person name="Zimbric M."/>
            <person name="Caverly L."/>
        </authorList>
    </citation>
    <scope>NUCLEOTIDE SEQUENCE [LARGE SCALE GENOMIC DNA]</scope>
    <source>
        <strain evidence="1 2">FLAC1071</strain>
    </source>
</reference>
<proteinExistence type="predicted"/>
<dbReference type="Proteomes" id="UP001529272">
    <property type="component" value="Unassembled WGS sequence"/>
</dbReference>
<comment type="caution">
    <text evidence="1">The sequence shown here is derived from an EMBL/GenBank/DDBJ whole genome shotgun (WGS) entry which is preliminary data.</text>
</comment>